<keyword evidence="4" id="KW-1185">Reference proteome</keyword>
<keyword evidence="2" id="KW-0732">Signal</keyword>
<evidence type="ECO:0000256" key="2">
    <source>
        <dbReference type="SAM" id="SignalP"/>
    </source>
</evidence>
<name>A0A1J1HI64_9DIPT</name>
<dbReference type="EMBL" id="CVRI01000004">
    <property type="protein sequence ID" value="CRK87234.1"/>
    <property type="molecule type" value="Genomic_DNA"/>
</dbReference>
<feature type="signal peptide" evidence="2">
    <location>
        <begin position="1"/>
        <end position="21"/>
    </location>
</feature>
<protein>
    <submittedName>
        <fullName evidence="3">CLUMA_CG001037, isoform C</fullName>
    </submittedName>
</protein>
<feature type="chain" id="PRO_5009619003" evidence="2">
    <location>
        <begin position="22"/>
        <end position="214"/>
    </location>
</feature>
<dbReference type="OrthoDB" id="8197466at2759"/>
<proteinExistence type="predicted"/>
<dbReference type="Proteomes" id="UP000183832">
    <property type="component" value="Unassembled WGS sequence"/>
</dbReference>
<accession>A0A1J1HI64</accession>
<feature type="region of interest" description="Disordered" evidence="1">
    <location>
        <begin position="195"/>
        <end position="214"/>
    </location>
</feature>
<evidence type="ECO:0000256" key="1">
    <source>
        <dbReference type="SAM" id="MobiDB-lite"/>
    </source>
</evidence>
<reference evidence="3 4" key="1">
    <citation type="submission" date="2015-04" db="EMBL/GenBank/DDBJ databases">
        <authorList>
            <person name="Syromyatnikov M.Y."/>
            <person name="Popov V.N."/>
        </authorList>
    </citation>
    <scope>NUCLEOTIDE SEQUENCE [LARGE SCALE GENOMIC DNA]</scope>
</reference>
<dbReference type="AlphaFoldDB" id="A0A1J1HI64"/>
<gene>
    <name evidence="3" type="primary">putative AGAP000696-PB</name>
    <name evidence="3" type="ORF">CLUMA_CG001037</name>
</gene>
<evidence type="ECO:0000313" key="3">
    <source>
        <dbReference type="EMBL" id="CRK87234.1"/>
    </source>
</evidence>
<sequence length="214" mass="21660">MNGLSWNTVAIILIVCQMSTAAPNGVRVKRDDEVSLDPTNLDTTNAENDREKRKLPEAAFQSKNAVLGFVFGKIDQLIDGSTRFIDQLDRSNVEKNKQLGIVQPQPIPSFQALISGVISPKISAITQKFGSLSGSFLGGSSGSSSGFSGGAQASASADDGTGGSSAGAGGLSGILSSVLRLSGPILSASIGGGASLSGGGGSVDSTTEGFDDDF</sequence>
<organism evidence="3 4">
    <name type="scientific">Clunio marinus</name>
    <dbReference type="NCBI Taxonomy" id="568069"/>
    <lineage>
        <taxon>Eukaryota</taxon>
        <taxon>Metazoa</taxon>
        <taxon>Ecdysozoa</taxon>
        <taxon>Arthropoda</taxon>
        <taxon>Hexapoda</taxon>
        <taxon>Insecta</taxon>
        <taxon>Pterygota</taxon>
        <taxon>Neoptera</taxon>
        <taxon>Endopterygota</taxon>
        <taxon>Diptera</taxon>
        <taxon>Nematocera</taxon>
        <taxon>Chironomoidea</taxon>
        <taxon>Chironomidae</taxon>
        <taxon>Clunio</taxon>
    </lineage>
</organism>
<evidence type="ECO:0000313" key="4">
    <source>
        <dbReference type="Proteomes" id="UP000183832"/>
    </source>
</evidence>